<evidence type="ECO:0000256" key="3">
    <source>
        <dbReference type="ARBA" id="ARBA00023125"/>
    </source>
</evidence>
<name>A0A418IE56_9STAP</name>
<keyword evidence="4" id="KW-0812">Transmembrane</keyword>
<keyword evidence="7" id="KW-1185">Reference proteome</keyword>
<dbReference type="GO" id="GO:0140664">
    <property type="term" value="F:ATP-dependent DNA damage sensor activity"/>
    <property type="evidence" value="ECO:0007669"/>
    <property type="project" value="InterPro"/>
</dbReference>
<evidence type="ECO:0000313" key="7">
    <source>
        <dbReference type="Proteomes" id="UP000286317"/>
    </source>
</evidence>
<dbReference type="OrthoDB" id="9802448at2"/>
<feature type="domain" description="DNA mismatch repair proteins mutS family" evidence="5">
    <location>
        <begin position="345"/>
        <end position="530"/>
    </location>
</feature>
<dbReference type="RefSeq" id="WP_119585722.1">
    <property type="nucleotide sequence ID" value="NZ_CP150685.1"/>
</dbReference>
<dbReference type="GO" id="GO:0005524">
    <property type="term" value="F:ATP binding"/>
    <property type="evidence" value="ECO:0007669"/>
    <property type="project" value="UniProtKB-KW"/>
</dbReference>
<comment type="caution">
    <text evidence="6">The sequence shown here is derived from an EMBL/GenBank/DDBJ whole genome shotgun (WGS) entry which is preliminary data.</text>
</comment>
<reference evidence="6 7" key="1">
    <citation type="journal article" date="2016" name="Front. Microbiol.">
        <title>Comprehensive Phylogenetic Analysis of Bovine Non-aureus Staphylococci Species Based on Whole-Genome Sequencing.</title>
        <authorList>
            <person name="Naushad S."/>
            <person name="Barkema H.W."/>
            <person name="Luby C."/>
            <person name="Condas L.A."/>
            <person name="Nobrega D.B."/>
            <person name="Carson D.A."/>
            <person name="De Buck J."/>
        </authorList>
    </citation>
    <scope>NUCLEOTIDE SEQUENCE [LARGE SCALE GENOMIC DNA]</scope>
    <source>
        <strain evidence="6 7">SNUC 4554</strain>
    </source>
</reference>
<dbReference type="Gene3D" id="3.40.50.300">
    <property type="entry name" value="P-loop containing nucleotide triphosphate hydrolases"/>
    <property type="match status" value="1"/>
</dbReference>
<organism evidence="6 7">
    <name type="scientific">Staphylococcus shinii</name>
    <dbReference type="NCBI Taxonomy" id="2912228"/>
    <lineage>
        <taxon>Bacteria</taxon>
        <taxon>Bacillati</taxon>
        <taxon>Bacillota</taxon>
        <taxon>Bacilli</taxon>
        <taxon>Bacillales</taxon>
        <taxon>Staphylococcaceae</taxon>
        <taxon>Staphylococcus</taxon>
    </lineage>
</organism>
<evidence type="ECO:0000256" key="2">
    <source>
        <dbReference type="ARBA" id="ARBA00022840"/>
    </source>
</evidence>
<protein>
    <submittedName>
        <fullName evidence="6">MutS family DNA mismatch repair protein</fullName>
    </submittedName>
</protein>
<dbReference type="GO" id="GO:0030983">
    <property type="term" value="F:mismatched DNA binding"/>
    <property type="evidence" value="ECO:0007669"/>
    <property type="project" value="InterPro"/>
</dbReference>
<sequence length="533" mass="61550">MPAIFWFFIAFLLLGTALMVFSPIVANKKLMHDIKPLWSNKRPLETFIRPNHTYRYQFDTYKHKYNSETLIDEKTWSDLNLDSVFHNMNFNFTAIGEMRLFATLKNMFQVTDAKLISDFKINTGFRNKVSLHLAQIGKAIYPTFPDQISSIKRNNFFMLCTYLPLIFIIISIFTPSIGITLTIFSAIFNMILSGFLKKTYEQDLNSMFYTSTVIKKAYAIQQHELAPDLDIDFKHFVTARKFSGLLGRVNSNDETSVFSLLFKLIFMMDYHLFHLIQNSFKKYEDEVMACYEYIANIDNHYAVALWRETLDHYTVPQVVEKDVIHFEQLTHPLINDAVPNDLAIDNHILLTGSNASGKSTFMKAVALNLILSQTINTATAEKFEYKPGMIYTSMVNQDDILTGDSYFMTEIKSIKRLFEITTTTKVYCFIDEIFKGTNTTERIAASESVLSYLDQLKGYTVIAATHDIELSTLLDNMYSNYHFNESITEDNISFDFKIKPGKADTRNAIELLRIMSFPNQIYNRAKSTANHKN</sequence>
<proteinExistence type="predicted"/>
<dbReference type="PANTHER" id="PTHR11361:SF152">
    <property type="entry name" value="DNA MISMATCH REPAIR PROTEIN"/>
    <property type="match status" value="1"/>
</dbReference>
<dbReference type="Proteomes" id="UP000286317">
    <property type="component" value="Unassembled WGS sequence"/>
</dbReference>
<evidence type="ECO:0000313" key="6">
    <source>
        <dbReference type="EMBL" id="RIM99339.1"/>
    </source>
</evidence>
<dbReference type="PANTHER" id="PTHR11361">
    <property type="entry name" value="DNA MISMATCH REPAIR PROTEIN MUTS FAMILY MEMBER"/>
    <property type="match status" value="1"/>
</dbReference>
<evidence type="ECO:0000259" key="5">
    <source>
        <dbReference type="SMART" id="SM00534"/>
    </source>
</evidence>
<feature type="transmembrane region" description="Helical" evidence="4">
    <location>
        <begin position="156"/>
        <end position="173"/>
    </location>
</feature>
<dbReference type="SUPFAM" id="SSF52540">
    <property type="entry name" value="P-loop containing nucleoside triphosphate hydrolases"/>
    <property type="match status" value="1"/>
</dbReference>
<dbReference type="InterPro" id="IPR045076">
    <property type="entry name" value="MutS"/>
</dbReference>
<keyword evidence="4" id="KW-0472">Membrane</keyword>
<evidence type="ECO:0000256" key="4">
    <source>
        <dbReference type="SAM" id="Phobius"/>
    </source>
</evidence>
<dbReference type="InterPro" id="IPR027417">
    <property type="entry name" value="P-loop_NTPase"/>
</dbReference>
<dbReference type="GO" id="GO:0005829">
    <property type="term" value="C:cytosol"/>
    <property type="evidence" value="ECO:0007669"/>
    <property type="project" value="TreeGrafter"/>
</dbReference>
<feature type="transmembrane region" description="Helical" evidence="4">
    <location>
        <begin position="6"/>
        <end position="26"/>
    </location>
</feature>
<keyword evidence="2" id="KW-0067">ATP-binding</keyword>
<dbReference type="Pfam" id="PF00488">
    <property type="entry name" value="MutS_V"/>
    <property type="match status" value="1"/>
</dbReference>
<keyword evidence="1" id="KW-0547">Nucleotide-binding</keyword>
<keyword evidence="3" id="KW-0238">DNA-binding</keyword>
<gene>
    <name evidence="6" type="ORF">BU112_09935</name>
</gene>
<dbReference type="SMART" id="SM00534">
    <property type="entry name" value="MUTSac"/>
    <property type="match status" value="1"/>
</dbReference>
<dbReference type="GO" id="GO:0006298">
    <property type="term" value="P:mismatch repair"/>
    <property type="evidence" value="ECO:0007669"/>
    <property type="project" value="InterPro"/>
</dbReference>
<accession>A0A418IE56</accession>
<dbReference type="InterPro" id="IPR000432">
    <property type="entry name" value="DNA_mismatch_repair_MutS_C"/>
</dbReference>
<evidence type="ECO:0000256" key="1">
    <source>
        <dbReference type="ARBA" id="ARBA00022741"/>
    </source>
</evidence>
<keyword evidence="4" id="KW-1133">Transmembrane helix</keyword>
<dbReference type="EMBL" id="QXUF01000071">
    <property type="protein sequence ID" value="RIM99339.1"/>
    <property type="molecule type" value="Genomic_DNA"/>
</dbReference>
<dbReference type="AlphaFoldDB" id="A0A418IE56"/>